<evidence type="ECO:0000313" key="2">
    <source>
        <dbReference type="Proteomes" id="UP000667802"/>
    </source>
</evidence>
<protein>
    <submittedName>
        <fullName evidence="1">Uncharacterized protein</fullName>
    </submittedName>
</protein>
<name>A0AAP5IAJ1_9CYAN</name>
<evidence type="ECO:0000313" key="1">
    <source>
        <dbReference type="EMBL" id="MDR9897941.1"/>
    </source>
</evidence>
<proteinExistence type="predicted"/>
<comment type="caution">
    <text evidence="1">The sequence shown here is derived from an EMBL/GenBank/DDBJ whole genome shotgun (WGS) entry which is preliminary data.</text>
</comment>
<gene>
    <name evidence="1" type="ORF">G7B40_025755</name>
</gene>
<keyword evidence="2" id="KW-1185">Reference proteome</keyword>
<dbReference type="Proteomes" id="UP000667802">
    <property type="component" value="Unassembled WGS sequence"/>
</dbReference>
<dbReference type="RefSeq" id="WP_208344987.1">
    <property type="nucleotide sequence ID" value="NZ_CAWQFN010000566.1"/>
</dbReference>
<sequence length="132" mass="14315">MEISSAKVLSAVSSALALAVILPGIVNSSPVLAQSGAIKVSATSTPANTIAQRSQKLSSEQRQQIRNLRQERNAKIASTLDKKQASQFTQAINSHKRLKKALEGLNLTSNQQQQIKSIMATYRDKMKAVINQ</sequence>
<dbReference type="Gene3D" id="1.20.120.1490">
    <property type="match status" value="1"/>
</dbReference>
<reference evidence="2" key="1">
    <citation type="journal article" date="2021" name="Science">
        <title>Hunting the eagle killer: A cyanobacterial neurotoxin causes vacuolar myelinopathy.</title>
        <authorList>
            <person name="Breinlinger S."/>
            <person name="Phillips T.J."/>
            <person name="Haram B.N."/>
            <person name="Mares J."/>
            <person name="Martinez Yerena J.A."/>
            <person name="Hrouzek P."/>
            <person name="Sobotka R."/>
            <person name="Henderson W.M."/>
            <person name="Schmieder P."/>
            <person name="Williams S.M."/>
            <person name="Lauderdale J.D."/>
            <person name="Wilde H.D."/>
            <person name="Gerrin W."/>
            <person name="Kust A."/>
            <person name="Washington J.W."/>
            <person name="Wagner C."/>
            <person name="Geier B."/>
            <person name="Liebeke M."/>
            <person name="Enke H."/>
            <person name="Niedermeyer T.H.J."/>
            <person name="Wilde S.B."/>
        </authorList>
    </citation>
    <scope>NUCLEOTIDE SEQUENCE [LARGE SCALE GENOMIC DNA]</scope>
    <source>
        <strain evidence="2">Thurmond2011</strain>
    </source>
</reference>
<accession>A0AAP5IAJ1</accession>
<dbReference type="AlphaFoldDB" id="A0AAP5IAJ1"/>
<dbReference type="EMBL" id="JAALHA020000015">
    <property type="protein sequence ID" value="MDR9897941.1"/>
    <property type="molecule type" value="Genomic_DNA"/>
</dbReference>
<organism evidence="1 2">
    <name type="scientific">Aetokthonos hydrillicola Thurmond2011</name>
    <dbReference type="NCBI Taxonomy" id="2712845"/>
    <lineage>
        <taxon>Bacteria</taxon>
        <taxon>Bacillati</taxon>
        <taxon>Cyanobacteriota</taxon>
        <taxon>Cyanophyceae</taxon>
        <taxon>Nostocales</taxon>
        <taxon>Hapalosiphonaceae</taxon>
        <taxon>Aetokthonos</taxon>
    </lineage>
</organism>